<keyword evidence="3" id="KW-1185">Reference proteome</keyword>
<dbReference type="GO" id="GO:0016758">
    <property type="term" value="F:hexosyltransferase activity"/>
    <property type="evidence" value="ECO:0007669"/>
    <property type="project" value="UniProtKB-ARBA"/>
</dbReference>
<name>A0A1N7H1H8_9NOCA</name>
<dbReference type="FunFam" id="3.40.50.2000:FF:000009">
    <property type="entry name" value="Sterol 3-beta-glucosyltransferase UGT80A2"/>
    <property type="match status" value="1"/>
</dbReference>
<protein>
    <submittedName>
        <fullName evidence="2">UDP:flavonoid glycosyltransferase YjiC, YdhE family</fullName>
    </submittedName>
</protein>
<evidence type="ECO:0000313" key="2">
    <source>
        <dbReference type="EMBL" id="SIS18694.1"/>
    </source>
</evidence>
<dbReference type="PANTHER" id="PTHR48050:SF13">
    <property type="entry name" value="STEROL 3-BETA-GLUCOSYLTRANSFERASE UGT80A2"/>
    <property type="match status" value="1"/>
</dbReference>
<dbReference type="InterPro" id="IPR010610">
    <property type="entry name" value="EryCIII-like_C"/>
</dbReference>
<dbReference type="STRING" id="1344003.SAMN05445060_3368"/>
<sequence length="418" mass="44416">MILIAAYGSRGDIMPLTDVGCALTDAGHHVTMTTNTELADEVTELDLAAIPVDFTLDTSADRSTQDPMKLAMQMVKPAGMRQLGRNLLAAVEDVPADIVLMTPFAELAGHPLAEARDVPSMGLRLQPLSTTAEFPPALVGGWNGGPVVNRAVGTSLTRWFDRIYSSTIAGFRDELGLPRRSARASRRCRTDHQWPILHGFSPTVLARPADWRQGLDVTGYRWPRPVPGWRPTPELVEFLAAGPPPVYVGFGSLILPDAAAGALAEAVYGGLRLAGVRGIIQSGGTRFPEPHDDSLCLIGPMPHEWLFPRMAAIVHSCGAGTTAAALRAGRPSVAVPSPGGDQPFWATRLTRMGACSATIPRPRLSSEGLADAITAAITAPEYRDNASAAADEIDSEHGAQNAVDLVEQVLDDTDTVTS</sequence>
<dbReference type="CDD" id="cd03784">
    <property type="entry name" value="GT1_Gtf-like"/>
    <property type="match status" value="1"/>
</dbReference>
<dbReference type="GO" id="GO:0017000">
    <property type="term" value="P:antibiotic biosynthetic process"/>
    <property type="evidence" value="ECO:0007669"/>
    <property type="project" value="UniProtKB-ARBA"/>
</dbReference>
<proteinExistence type="predicted"/>
<reference evidence="2 3" key="1">
    <citation type="submission" date="2017-01" db="EMBL/GenBank/DDBJ databases">
        <authorList>
            <person name="Mah S.A."/>
            <person name="Swanson W.J."/>
            <person name="Moy G.W."/>
            <person name="Vacquier V.D."/>
        </authorList>
    </citation>
    <scope>NUCLEOTIDE SEQUENCE [LARGE SCALE GENOMIC DNA]</scope>
    <source>
        <strain evidence="2 3">CPCC 203464</strain>
    </source>
</reference>
<dbReference type="InterPro" id="IPR050426">
    <property type="entry name" value="Glycosyltransferase_28"/>
</dbReference>
<dbReference type="PANTHER" id="PTHR48050">
    <property type="entry name" value="STEROL 3-BETA-GLUCOSYLTRANSFERASE"/>
    <property type="match status" value="1"/>
</dbReference>
<dbReference type="InterPro" id="IPR002213">
    <property type="entry name" value="UDP_glucos_trans"/>
</dbReference>
<keyword evidence="2" id="KW-0808">Transferase</keyword>
<accession>A0A1N7H1H8</accession>
<feature type="domain" description="Erythromycin biosynthesis protein CIII-like C-terminal" evidence="1">
    <location>
        <begin position="296"/>
        <end position="403"/>
    </location>
</feature>
<gene>
    <name evidence="2" type="ORF">SAMN05445060_3368</name>
</gene>
<dbReference type="SUPFAM" id="SSF53756">
    <property type="entry name" value="UDP-Glycosyltransferase/glycogen phosphorylase"/>
    <property type="match status" value="1"/>
</dbReference>
<dbReference type="AlphaFoldDB" id="A0A1N7H1H8"/>
<dbReference type="Proteomes" id="UP000186218">
    <property type="component" value="Unassembled WGS sequence"/>
</dbReference>
<organism evidence="2 3">
    <name type="scientific">Williamsia sterculiae</name>
    <dbReference type="NCBI Taxonomy" id="1344003"/>
    <lineage>
        <taxon>Bacteria</taxon>
        <taxon>Bacillati</taxon>
        <taxon>Actinomycetota</taxon>
        <taxon>Actinomycetes</taxon>
        <taxon>Mycobacteriales</taxon>
        <taxon>Nocardiaceae</taxon>
        <taxon>Williamsia</taxon>
    </lineage>
</organism>
<dbReference type="Gene3D" id="3.40.50.2000">
    <property type="entry name" value="Glycogen Phosphorylase B"/>
    <property type="match status" value="2"/>
</dbReference>
<evidence type="ECO:0000259" key="1">
    <source>
        <dbReference type="Pfam" id="PF06722"/>
    </source>
</evidence>
<dbReference type="GO" id="GO:0008194">
    <property type="term" value="F:UDP-glycosyltransferase activity"/>
    <property type="evidence" value="ECO:0007669"/>
    <property type="project" value="InterPro"/>
</dbReference>
<evidence type="ECO:0000313" key="3">
    <source>
        <dbReference type="Proteomes" id="UP000186218"/>
    </source>
</evidence>
<dbReference type="EMBL" id="FTNT01000011">
    <property type="protein sequence ID" value="SIS18694.1"/>
    <property type="molecule type" value="Genomic_DNA"/>
</dbReference>
<dbReference type="Pfam" id="PF06722">
    <property type="entry name" value="EryCIII-like_C"/>
    <property type="match status" value="1"/>
</dbReference>